<comment type="caution">
    <text evidence="1">The sequence shown here is derived from an EMBL/GenBank/DDBJ whole genome shotgun (WGS) entry which is preliminary data.</text>
</comment>
<name>A0A445DV19_ARAHY</name>
<proteinExistence type="predicted"/>
<dbReference type="AlphaFoldDB" id="A0A445DV19"/>
<evidence type="ECO:0000313" key="1">
    <source>
        <dbReference type="EMBL" id="RYR66951.1"/>
    </source>
</evidence>
<accession>A0A445DV19</accession>
<reference evidence="1 2" key="1">
    <citation type="submission" date="2019-01" db="EMBL/GenBank/DDBJ databases">
        <title>Sequencing of cultivated peanut Arachis hypogaea provides insights into genome evolution and oil improvement.</title>
        <authorList>
            <person name="Chen X."/>
        </authorList>
    </citation>
    <scope>NUCLEOTIDE SEQUENCE [LARGE SCALE GENOMIC DNA]</scope>
    <source>
        <strain evidence="2">cv. Fuhuasheng</strain>
        <tissue evidence="1">Leaves</tissue>
    </source>
</reference>
<gene>
    <name evidence="1" type="ORF">Ahy_A03g013156</name>
</gene>
<sequence length="166" mass="19239">MIVLERGSFDFKLQSNYTLCLTGLREYLNRMLILCEMYISLSASIGIILEIISHALPRRNKPMNLKTEGYSYVSPNVCFHVYSNLENNRAHLVNTRGPCWLSLLLDRRKEIENHSTMQPMVTIHKRPEVLNGSASIVDQLKYKLENSKFWDQLLRHTLSLGQKCIV</sequence>
<organism evidence="1 2">
    <name type="scientific">Arachis hypogaea</name>
    <name type="common">Peanut</name>
    <dbReference type="NCBI Taxonomy" id="3818"/>
    <lineage>
        <taxon>Eukaryota</taxon>
        <taxon>Viridiplantae</taxon>
        <taxon>Streptophyta</taxon>
        <taxon>Embryophyta</taxon>
        <taxon>Tracheophyta</taxon>
        <taxon>Spermatophyta</taxon>
        <taxon>Magnoliopsida</taxon>
        <taxon>eudicotyledons</taxon>
        <taxon>Gunneridae</taxon>
        <taxon>Pentapetalae</taxon>
        <taxon>rosids</taxon>
        <taxon>fabids</taxon>
        <taxon>Fabales</taxon>
        <taxon>Fabaceae</taxon>
        <taxon>Papilionoideae</taxon>
        <taxon>50 kb inversion clade</taxon>
        <taxon>dalbergioids sensu lato</taxon>
        <taxon>Dalbergieae</taxon>
        <taxon>Pterocarpus clade</taxon>
        <taxon>Arachis</taxon>
    </lineage>
</organism>
<dbReference type="EMBL" id="SDMP01000003">
    <property type="protein sequence ID" value="RYR66951.1"/>
    <property type="molecule type" value="Genomic_DNA"/>
</dbReference>
<protein>
    <submittedName>
        <fullName evidence="1">Uncharacterized protein</fullName>
    </submittedName>
</protein>
<keyword evidence="2" id="KW-1185">Reference proteome</keyword>
<dbReference type="Proteomes" id="UP000289738">
    <property type="component" value="Chromosome A03"/>
</dbReference>
<evidence type="ECO:0000313" key="2">
    <source>
        <dbReference type="Proteomes" id="UP000289738"/>
    </source>
</evidence>